<organism evidence="16 17">
    <name type="scientific">Vibrio caribbeanicus ATCC BAA-2122</name>
    <dbReference type="NCBI Taxonomy" id="796620"/>
    <lineage>
        <taxon>Bacteria</taxon>
        <taxon>Pseudomonadati</taxon>
        <taxon>Pseudomonadota</taxon>
        <taxon>Gammaproteobacteria</taxon>
        <taxon>Vibrionales</taxon>
        <taxon>Vibrionaceae</taxon>
        <taxon>Vibrio</taxon>
    </lineage>
</organism>
<protein>
    <recommendedName>
        <fullName evidence="18">TonB-dependent receptor</fullName>
    </recommendedName>
</protein>
<comment type="caution">
    <text evidence="16">The sequence shown here is derived from an EMBL/GenBank/DDBJ whole genome shotgun (WGS) entry which is preliminary data.</text>
</comment>
<evidence type="ECO:0000256" key="3">
    <source>
        <dbReference type="ARBA" id="ARBA00022452"/>
    </source>
</evidence>
<keyword evidence="6" id="KW-0408">Iron</keyword>
<evidence type="ECO:0000256" key="12">
    <source>
        <dbReference type="RuleBase" id="RU003357"/>
    </source>
</evidence>
<keyword evidence="10 11" id="KW-0998">Cell outer membrane</keyword>
<evidence type="ECO:0000256" key="1">
    <source>
        <dbReference type="ARBA" id="ARBA00004571"/>
    </source>
</evidence>
<feature type="chain" id="PRO_5003166611" description="TonB-dependent receptor" evidence="13">
    <location>
        <begin position="23"/>
        <end position="687"/>
    </location>
</feature>
<evidence type="ECO:0000256" key="9">
    <source>
        <dbReference type="ARBA" id="ARBA00023136"/>
    </source>
</evidence>
<dbReference type="InterPro" id="IPR012910">
    <property type="entry name" value="Plug_dom"/>
</dbReference>
<name>E3BEM5_9VIBR</name>
<keyword evidence="9 11" id="KW-0472">Membrane</keyword>
<dbReference type="EMBL" id="AEIU01000003">
    <property type="protein sequence ID" value="EFP98392.1"/>
    <property type="molecule type" value="Genomic_DNA"/>
</dbReference>
<dbReference type="Pfam" id="PF07715">
    <property type="entry name" value="Plug"/>
    <property type="match status" value="1"/>
</dbReference>
<keyword evidence="13" id="KW-0732">Signal</keyword>
<dbReference type="InterPro" id="IPR039426">
    <property type="entry name" value="TonB-dep_rcpt-like"/>
</dbReference>
<evidence type="ECO:0000256" key="6">
    <source>
        <dbReference type="ARBA" id="ARBA00023004"/>
    </source>
</evidence>
<evidence type="ECO:0000259" key="14">
    <source>
        <dbReference type="Pfam" id="PF00593"/>
    </source>
</evidence>
<comment type="subcellular location">
    <subcellularLocation>
        <location evidence="1 11">Cell outer membrane</location>
        <topology evidence="1 11">Multi-pass membrane protein</topology>
    </subcellularLocation>
</comment>
<dbReference type="eggNOG" id="COG4771">
    <property type="taxonomic scope" value="Bacteria"/>
</dbReference>
<evidence type="ECO:0000313" key="17">
    <source>
        <dbReference type="Proteomes" id="UP000002943"/>
    </source>
</evidence>
<proteinExistence type="inferred from homology"/>
<evidence type="ECO:0000256" key="4">
    <source>
        <dbReference type="ARBA" id="ARBA00022496"/>
    </source>
</evidence>
<dbReference type="GO" id="GO:0009279">
    <property type="term" value="C:cell outer membrane"/>
    <property type="evidence" value="ECO:0007669"/>
    <property type="project" value="UniProtKB-SubCell"/>
</dbReference>
<evidence type="ECO:0000256" key="11">
    <source>
        <dbReference type="PROSITE-ProRule" id="PRU01360"/>
    </source>
</evidence>
<feature type="domain" description="TonB-dependent receptor plug" evidence="15">
    <location>
        <begin position="41"/>
        <end position="143"/>
    </location>
</feature>
<dbReference type="AlphaFoldDB" id="E3BEM5"/>
<accession>E3BEM5</accession>
<keyword evidence="4" id="KW-0410">Iron transport</keyword>
<evidence type="ECO:0000256" key="5">
    <source>
        <dbReference type="ARBA" id="ARBA00022692"/>
    </source>
</evidence>
<comment type="similarity">
    <text evidence="11 12">Belongs to the TonB-dependent receptor family.</text>
</comment>
<evidence type="ECO:0000259" key="15">
    <source>
        <dbReference type="Pfam" id="PF07715"/>
    </source>
</evidence>
<dbReference type="PANTHER" id="PTHR32552:SF81">
    <property type="entry name" value="TONB-DEPENDENT OUTER MEMBRANE RECEPTOR"/>
    <property type="match status" value="1"/>
</dbReference>
<dbReference type="STRING" id="796620.VIBC2010_15804"/>
<dbReference type="InterPro" id="IPR036942">
    <property type="entry name" value="Beta-barrel_TonB_sf"/>
</dbReference>
<keyword evidence="5 11" id="KW-0812">Transmembrane</keyword>
<dbReference type="Pfam" id="PF00593">
    <property type="entry name" value="TonB_dep_Rec_b-barrel"/>
    <property type="match status" value="1"/>
</dbReference>
<dbReference type="OrthoDB" id="127311at2"/>
<keyword evidence="7" id="KW-0406">Ion transport</keyword>
<dbReference type="CDD" id="cd01347">
    <property type="entry name" value="ligand_gated_channel"/>
    <property type="match status" value="1"/>
</dbReference>
<evidence type="ECO:0000256" key="10">
    <source>
        <dbReference type="ARBA" id="ARBA00023237"/>
    </source>
</evidence>
<evidence type="ECO:0000256" key="8">
    <source>
        <dbReference type="ARBA" id="ARBA00023077"/>
    </source>
</evidence>
<reference evidence="16 17" key="1">
    <citation type="journal article" date="2012" name="Int. J. Syst. Evol. Microbiol.">
        <title>Vibrio caribbeanicus sp. nov., isolated from the marine sponge Scleritoderma cyanea.</title>
        <authorList>
            <person name="Hoffmann M."/>
            <person name="Monday S.R."/>
            <person name="Allard M.W."/>
            <person name="Strain E.A."/>
            <person name="Whittaker P."/>
            <person name="Naum M."/>
            <person name="McCarthy P.J."/>
            <person name="Lopez J.V."/>
            <person name="Fischer M."/>
            <person name="Brown E.W."/>
        </authorList>
    </citation>
    <scope>NUCLEOTIDE SEQUENCE [LARGE SCALE GENOMIC DNA]</scope>
    <source>
        <strain evidence="16 17">ATCC BAA-2122</strain>
    </source>
</reference>
<dbReference type="Gene3D" id="2.40.170.20">
    <property type="entry name" value="TonB-dependent receptor, beta-barrel domain"/>
    <property type="match status" value="1"/>
</dbReference>
<dbReference type="PANTHER" id="PTHR32552">
    <property type="entry name" value="FERRICHROME IRON RECEPTOR-RELATED"/>
    <property type="match status" value="1"/>
</dbReference>
<evidence type="ECO:0000256" key="7">
    <source>
        <dbReference type="ARBA" id="ARBA00023065"/>
    </source>
</evidence>
<dbReference type="Proteomes" id="UP000002943">
    <property type="component" value="Unassembled WGS sequence"/>
</dbReference>
<dbReference type="RefSeq" id="WP_009599316.1">
    <property type="nucleotide sequence ID" value="NZ_AEIU01000003.1"/>
</dbReference>
<keyword evidence="17" id="KW-1185">Reference proteome</keyword>
<dbReference type="PROSITE" id="PS52016">
    <property type="entry name" value="TONB_DEPENDENT_REC_3"/>
    <property type="match status" value="1"/>
</dbReference>
<feature type="domain" description="TonB-dependent receptor-like beta-barrel" evidence="14">
    <location>
        <begin position="220"/>
        <end position="657"/>
    </location>
</feature>
<keyword evidence="3 11" id="KW-1134">Transmembrane beta strand</keyword>
<keyword evidence="2 11" id="KW-0813">Transport</keyword>
<dbReference type="GO" id="GO:0006826">
    <property type="term" value="P:iron ion transport"/>
    <property type="evidence" value="ECO:0007669"/>
    <property type="project" value="UniProtKB-KW"/>
</dbReference>
<keyword evidence="8 12" id="KW-0798">TonB box</keyword>
<gene>
    <name evidence="16" type="ORF">VIBC2010_15804</name>
</gene>
<evidence type="ECO:0008006" key="18">
    <source>
        <dbReference type="Google" id="ProtNLM"/>
    </source>
</evidence>
<sequence length="687" mass="76810">MKKNTVVGGVILGLLGTLPVQAQESTDHTIVVQATRVEKDIKDVPQGIDVVTSDDIETNRYQTVADAIKSIPNMVLTTTAGDYHYIQVRGLPRNLEQNNVPIYIDDVPQTSLYGLNLRLSDVESIEFLRGPQGNIYGSNARDGIIVITTKKPSDEPSASVKFGRANYNEKSAQLIASSGVGKNDISAKVAIDHLKRDGFVDNTYLGKTIDEKTQNNIAFSLNWTPETDWSASLYLDYGRIDGGAYPYVPDNPETDRGDDLKAAMEVENIFDQKSKGAALRIGWNMSPQWALNSVTGYRSIESYGRFDLDLSVSPLLTSMSQDAWINEKDYFQELRLTSTPGELPVDWIIGAAYQRSTEDNRNRLLSNALNLDLTKTSGDFSRDTYTAYVDALWRFLPTWSLNIGGRYTKENYEIDSEFYSPDQTQGRYSTDYGKFLPKLAISKELGDNHTIYSSYGKGLLSGGASWMAEETTMLGERLGYGKTYAPEMSEVIEVGYKSYWLDRRVMTTVSLFDARVKNYQYSYPDGAATRIASIEEIRSRGVEGSISALLTDVWQAVLRFGFNDAKVTQVDGYSGASMSSGTRVPNAPKHNINIETTYSAQISDDWVFTPTLSVGHYGQVALDDKGEKFQGSYVIVKSNFEFKYRDDYSIRLWGDNLTDERYKTFSYPGFSTYGDPLRFGVDLEAKF</sequence>
<evidence type="ECO:0000256" key="2">
    <source>
        <dbReference type="ARBA" id="ARBA00022448"/>
    </source>
</evidence>
<evidence type="ECO:0000256" key="13">
    <source>
        <dbReference type="SAM" id="SignalP"/>
    </source>
</evidence>
<dbReference type="InterPro" id="IPR000531">
    <property type="entry name" value="Beta-barrel_TonB"/>
</dbReference>
<feature type="signal peptide" evidence="13">
    <location>
        <begin position="1"/>
        <end position="22"/>
    </location>
</feature>
<dbReference type="SUPFAM" id="SSF56935">
    <property type="entry name" value="Porins"/>
    <property type="match status" value="1"/>
</dbReference>
<evidence type="ECO:0000313" key="16">
    <source>
        <dbReference type="EMBL" id="EFP98392.1"/>
    </source>
</evidence>